<dbReference type="Proteomes" id="UP000693804">
    <property type="component" value="Segment"/>
</dbReference>
<name>A0A8E5E882_9CAUD</name>
<evidence type="ECO:0000313" key="1">
    <source>
        <dbReference type="EMBL" id="QQV89965.1"/>
    </source>
</evidence>
<accession>A0A8E5E882</accession>
<sequence>MSLVKTLQSKSITKNFYGKPITEETALEVTYVLADYYNALLHHKKLPIKPNKDLSFLIRCNAIANLYYTSINSSLKGVQMRNSALTQDQVIYTWLFAYKMETKKPLITLNNTSLIFNTIHNE</sequence>
<dbReference type="EMBL" id="MT732435">
    <property type="protein sequence ID" value="QQV89965.1"/>
    <property type="molecule type" value="Genomic_DNA"/>
</dbReference>
<reference evidence="1" key="1">
    <citation type="submission" date="2020-07" db="EMBL/GenBank/DDBJ databases">
        <title>Highly diverse flavobacterial phages as mortality factor during North Sea spring blooms.</title>
        <authorList>
            <person name="Bartlau N."/>
            <person name="Wichels A."/>
            <person name="Krohne G."/>
            <person name="Adriaenssens E.M."/>
            <person name="Heins A."/>
            <person name="Fuchs B.M."/>
            <person name="Amann R."/>
            <person name="Moraru C."/>
        </authorList>
    </citation>
    <scope>NUCLEOTIDE SEQUENCE</scope>
</reference>
<organism evidence="1 2">
    <name type="scientific">Cellulophaga phage Ingeline_1</name>
    <dbReference type="NCBI Taxonomy" id="2745674"/>
    <lineage>
        <taxon>Viruses</taxon>
        <taxon>Duplodnaviria</taxon>
        <taxon>Heunggongvirae</taxon>
        <taxon>Uroviricota</taxon>
        <taxon>Caudoviricetes</taxon>
        <taxon>Duneviridae</taxon>
        <taxon>Ingelinevirus</taxon>
        <taxon>Ingelinevirus ingeline</taxon>
    </lineage>
</organism>
<keyword evidence="2" id="KW-1185">Reference proteome</keyword>
<gene>
    <name evidence="1" type="ORF">Ingeline1_21</name>
</gene>
<proteinExistence type="predicted"/>
<evidence type="ECO:0000313" key="2">
    <source>
        <dbReference type="Proteomes" id="UP000693804"/>
    </source>
</evidence>
<protein>
    <submittedName>
        <fullName evidence="1">Uncharacterized protein</fullName>
    </submittedName>
</protein>